<sequence>MTVEPSHVPGSRAGEARESVVDFAERVLERVVEGLFEEVGSTKGCLSSAGSLDSSQSDDVVVKEEDKSSIVTTEIGIATKESCEIVTIDATLQVPLSSSSGDSSRSNTPSFGTDQSDDVTQTTVISLSGPDIEPSKEDAEIDAPPSSPVAGSSGPDTESTEQDPKMDAPPSSAVVPSRPATPSTTKEDKTHQVSPSTSERSRTSTPPPNPSPPTVTESAESSPSTSATSASLQSETEAETKTPPNLTPHELELICYRMSAAALYVAPDRYLALEELDLEVRRAYILNEGLPELMGGDEDQIKYMQSLDSGPVSDPPSRSRSRSATPQQTKPEVKESKDKNDAPSEQPQQPPKPPQFSPIPPGGLRRFLSRFHEVRVDMEGKQWYIGVTESSPYLVCLCQFSKLGQKKGVVKKAVKMHEGWMMLARSAFETNEKRKTKRFEDVGRRVLTDGDPLPEVGLSERAAERWSRMLMPKYKELLPTNSVAVDRKRFLAKIQGIINRHYYRMGITAHLYGSSVNNLGFPSSDVDISLVVPNMDDPQDHEVANMYRLACVLRKNGMKDVVPVPHARVPICKFHDPEYALDCDINCGNKLGLHNSRLMWTYTMLDARIRPLCMLVKLWAKTRDINDSSLGTISSYAWCLMVLNFLQVKGYIPSLQTICKDLPRRILLVPQHRPSIWEKGNSNLVFKNGHVRTKFAPTLPPAPDSSDDEIDGFYTDVYPKKEKNKKKEEPADDTDSDDPDVTEIKGEVLDSDITDEGLIRTDITFLENLNHPVLGRFKLKKPEAEAWNEPDGVVQLFYQFLRYYGWEYVHKSSSIVSVRTGTCITGGTPQLKRWRARGGFVLVIEDPFQLEKNCAGTARNVPRIVNEFRRAVRVMSDAGGKVESGEETMDGLLGELLKKVE</sequence>
<feature type="compositionally biased region" description="Pro residues" evidence="1">
    <location>
        <begin position="348"/>
        <end position="361"/>
    </location>
</feature>
<dbReference type="GO" id="GO:0046872">
    <property type="term" value="F:metal ion binding"/>
    <property type="evidence" value="ECO:0007669"/>
    <property type="project" value="UniProtKB-KW"/>
</dbReference>
<comment type="caution">
    <text evidence="3">The sequence shown here is derived from an EMBL/GenBank/DDBJ whole genome shotgun (WGS) entry which is preliminary data.</text>
</comment>
<feature type="compositionally biased region" description="Low complexity" evidence="1">
    <location>
        <begin position="214"/>
        <end position="235"/>
    </location>
</feature>
<gene>
    <name evidence="3" type="ORF">HK097_001353</name>
</gene>
<name>A0AAD5S4G6_9FUNG</name>
<dbReference type="GO" id="GO:0005737">
    <property type="term" value="C:cytoplasm"/>
    <property type="evidence" value="ECO:0007669"/>
    <property type="project" value="UniProtKB-SubCell"/>
</dbReference>
<feature type="region of interest" description="Disordered" evidence="1">
    <location>
        <begin position="721"/>
        <end position="743"/>
    </location>
</feature>
<proteinExistence type="predicted"/>
<dbReference type="SUPFAM" id="SSF81301">
    <property type="entry name" value="Nucleotidyltransferase"/>
    <property type="match status" value="1"/>
</dbReference>
<dbReference type="Gene3D" id="3.30.460.10">
    <property type="entry name" value="Beta Polymerase, domain 2"/>
    <property type="match status" value="1"/>
</dbReference>
<feature type="region of interest" description="Disordered" evidence="1">
    <location>
        <begin position="306"/>
        <end position="362"/>
    </location>
</feature>
<feature type="compositionally biased region" description="Low complexity" evidence="1">
    <location>
        <begin position="47"/>
        <end position="59"/>
    </location>
</feature>
<dbReference type="GO" id="GO:1990817">
    <property type="term" value="F:poly(A) RNA polymerase activity"/>
    <property type="evidence" value="ECO:0007669"/>
    <property type="project" value="UniProtKB-EC"/>
</dbReference>
<feature type="region of interest" description="Disordered" evidence="1">
    <location>
        <begin position="94"/>
        <end position="246"/>
    </location>
</feature>
<dbReference type="InterPro" id="IPR043519">
    <property type="entry name" value="NT_sf"/>
</dbReference>
<dbReference type="EMBL" id="JADGJD010001266">
    <property type="protein sequence ID" value="KAJ3044857.1"/>
    <property type="molecule type" value="Genomic_DNA"/>
</dbReference>
<feature type="compositionally biased region" description="Low complexity" evidence="1">
    <location>
        <begin position="168"/>
        <end position="183"/>
    </location>
</feature>
<accession>A0AAD5S4G6</accession>
<organism evidence="3 4">
    <name type="scientific">Rhizophlyctis rosea</name>
    <dbReference type="NCBI Taxonomy" id="64517"/>
    <lineage>
        <taxon>Eukaryota</taxon>
        <taxon>Fungi</taxon>
        <taxon>Fungi incertae sedis</taxon>
        <taxon>Chytridiomycota</taxon>
        <taxon>Chytridiomycota incertae sedis</taxon>
        <taxon>Chytridiomycetes</taxon>
        <taxon>Rhizophlyctidales</taxon>
        <taxon>Rhizophlyctidaceae</taxon>
        <taxon>Rhizophlyctis</taxon>
    </lineage>
</organism>
<dbReference type="SUPFAM" id="SSF81631">
    <property type="entry name" value="PAP/OAS1 substrate-binding domain"/>
    <property type="match status" value="1"/>
</dbReference>
<dbReference type="CDD" id="cd05402">
    <property type="entry name" value="NT_PAP_TUTase"/>
    <property type="match status" value="1"/>
</dbReference>
<protein>
    <recommendedName>
        <fullName evidence="2">Poly(A) RNA polymerase mitochondrial-like central palm domain-containing protein</fullName>
    </recommendedName>
</protein>
<dbReference type="PANTHER" id="PTHR12271">
    <property type="entry name" value="POLY A POLYMERASE CID PAP -RELATED"/>
    <property type="match status" value="1"/>
</dbReference>
<evidence type="ECO:0000313" key="4">
    <source>
        <dbReference type="Proteomes" id="UP001212841"/>
    </source>
</evidence>
<feature type="compositionally biased region" description="Low complexity" evidence="1">
    <location>
        <begin position="97"/>
        <end position="124"/>
    </location>
</feature>
<dbReference type="InterPro" id="IPR054708">
    <property type="entry name" value="MTPAP-like_central"/>
</dbReference>
<feature type="non-terminal residue" evidence="3">
    <location>
        <position position="901"/>
    </location>
</feature>
<dbReference type="Gene3D" id="1.10.1410.10">
    <property type="match status" value="1"/>
</dbReference>
<feature type="compositionally biased region" description="Acidic residues" evidence="1">
    <location>
        <begin position="730"/>
        <end position="741"/>
    </location>
</feature>
<dbReference type="GO" id="GO:0031123">
    <property type="term" value="P:RNA 3'-end processing"/>
    <property type="evidence" value="ECO:0007669"/>
    <property type="project" value="TreeGrafter"/>
</dbReference>
<dbReference type="Proteomes" id="UP001212841">
    <property type="component" value="Unassembled WGS sequence"/>
</dbReference>
<evidence type="ECO:0000256" key="1">
    <source>
        <dbReference type="SAM" id="MobiDB-lite"/>
    </source>
</evidence>
<feature type="compositionally biased region" description="Low complexity" evidence="1">
    <location>
        <begin position="309"/>
        <end position="318"/>
    </location>
</feature>
<evidence type="ECO:0000313" key="3">
    <source>
        <dbReference type="EMBL" id="KAJ3044857.1"/>
    </source>
</evidence>
<dbReference type="GO" id="GO:0010605">
    <property type="term" value="P:negative regulation of macromolecule metabolic process"/>
    <property type="evidence" value="ECO:0007669"/>
    <property type="project" value="UniProtKB-ARBA"/>
</dbReference>
<feature type="domain" description="Poly(A) RNA polymerase mitochondrial-like central palm" evidence="2">
    <location>
        <begin position="469"/>
        <end position="603"/>
    </location>
</feature>
<feature type="region of interest" description="Disordered" evidence="1">
    <location>
        <begin position="43"/>
        <end position="63"/>
    </location>
</feature>
<dbReference type="Pfam" id="PF22600">
    <property type="entry name" value="MTPAP-like_central"/>
    <property type="match status" value="1"/>
</dbReference>
<dbReference type="PANTHER" id="PTHR12271:SF40">
    <property type="entry name" value="POLY(A) RNA POLYMERASE GLD2"/>
    <property type="match status" value="1"/>
</dbReference>
<keyword evidence="4" id="KW-1185">Reference proteome</keyword>
<feature type="compositionally biased region" description="Basic and acidic residues" evidence="1">
    <location>
        <begin position="331"/>
        <end position="342"/>
    </location>
</feature>
<dbReference type="AlphaFoldDB" id="A0AAD5S4G6"/>
<evidence type="ECO:0000259" key="2">
    <source>
        <dbReference type="Pfam" id="PF22600"/>
    </source>
</evidence>
<reference evidence="3" key="1">
    <citation type="submission" date="2020-05" db="EMBL/GenBank/DDBJ databases">
        <title>Phylogenomic resolution of chytrid fungi.</title>
        <authorList>
            <person name="Stajich J.E."/>
            <person name="Amses K."/>
            <person name="Simmons R."/>
            <person name="Seto K."/>
            <person name="Myers J."/>
            <person name="Bonds A."/>
            <person name="Quandt C.A."/>
            <person name="Barry K."/>
            <person name="Liu P."/>
            <person name="Grigoriev I."/>
            <person name="Longcore J.E."/>
            <person name="James T.Y."/>
        </authorList>
    </citation>
    <scope>NUCLEOTIDE SEQUENCE</scope>
    <source>
        <strain evidence="3">JEL0318</strain>
    </source>
</reference>